<dbReference type="InterPro" id="IPR036235">
    <property type="entry name" value="Ribosomal_bL12_oligo_N_sf"/>
</dbReference>
<dbReference type="InterPro" id="IPR013823">
    <property type="entry name" value="Ribosomal_bL12_C"/>
</dbReference>
<dbReference type="GO" id="GO:1990904">
    <property type="term" value="C:ribonucleoprotein complex"/>
    <property type="evidence" value="ECO:0007669"/>
    <property type="project" value="UniProtKB-KW"/>
</dbReference>
<dbReference type="EMBL" id="GGEC01035641">
    <property type="protein sequence ID" value="MBX16125.1"/>
    <property type="molecule type" value="Transcribed_RNA"/>
</dbReference>
<evidence type="ECO:0000313" key="5">
    <source>
        <dbReference type="EMBL" id="MBX16121.1"/>
    </source>
</evidence>
<dbReference type="SUPFAM" id="SSF54736">
    <property type="entry name" value="ClpS-like"/>
    <property type="match status" value="1"/>
</dbReference>
<name>A0A2P2LDR9_RHIMU</name>
<accession>A0A2P2LDR9</accession>
<dbReference type="InterPro" id="IPR000206">
    <property type="entry name" value="Ribosomal_bL12"/>
</dbReference>
<dbReference type="Pfam" id="PF00542">
    <property type="entry name" value="Ribosomal_L12"/>
    <property type="match status" value="1"/>
</dbReference>
<dbReference type="GO" id="GO:0003729">
    <property type="term" value="F:mRNA binding"/>
    <property type="evidence" value="ECO:0007669"/>
    <property type="project" value="TreeGrafter"/>
</dbReference>
<evidence type="ECO:0000259" key="4">
    <source>
        <dbReference type="Pfam" id="PF00542"/>
    </source>
</evidence>
<dbReference type="GO" id="GO:0005840">
    <property type="term" value="C:ribosome"/>
    <property type="evidence" value="ECO:0007669"/>
    <property type="project" value="UniProtKB-KW"/>
</dbReference>
<dbReference type="AlphaFoldDB" id="A0A2P2LDR9"/>
<dbReference type="HAMAP" id="MF_00368">
    <property type="entry name" value="Ribosomal_bL12"/>
    <property type="match status" value="1"/>
</dbReference>
<dbReference type="InterPro" id="IPR014719">
    <property type="entry name" value="Ribosomal_bL12_C/ClpS-like"/>
</dbReference>
<evidence type="ECO:0000256" key="2">
    <source>
        <dbReference type="ARBA" id="ARBA00022980"/>
    </source>
</evidence>
<comment type="similarity">
    <text evidence="1">Belongs to the bacterial ribosomal protein bL12 family.</text>
</comment>
<keyword evidence="3" id="KW-0687">Ribonucleoprotein</keyword>
<organism evidence="5">
    <name type="scientific">Rhizophora mucronata</name>
    <name type="common">Asiatic mangrove</name>
    <dbReference type="NCBI Taxonomy" id="61149"/>
    <lineage>
        <taxon>Eukaryota</taxon>
        <taxon>Viridiplantae</taxon>
        <taxon>Streptophyta</taxon>
        <taxon>Embryophyta</taxon>
        <taxon>Tracheophyta</taxon>
        <taxon>Spermatophyta</taxon>
        <taxon>Magnoliopsida</taxon>
        <taxon>eudicotyledons</taxon>
        <taxon>Gunneridae</taxon>
        <taxon>Pentapetalae</taxon>
        <taxon>rosids</taxon>
        <taxon>fabids</taxon>
        <taxon>Malpighiales</taxon>
        <taxon>Rhizophoraceae</taxon>
        <taxon>Rhizophora</taxon>
    </lineage>
</organism>
<dbReference type="GO" id="GO:0003735">
    <property type="term" value="F:structural constituent of ribosome"/>
    <property type="evidence" value="ECO:0007669"/>
    <property type="project" value="InterPro"/>
</dbReference>
<evidence type="ECO:0000256" key="3">
    <source>
        <dbReference type="ARBA" id="ARBA00023274"/>
    </source>
</evidence>
<proteinExistence type="inferred from homology"/>
<protein>
    <submittedName>
        <fullName evidence="5">50S ribosomal protein L7/L12</fullName>
    </submittedName>
</protein>
<dbReference type="GO" id="GO:0006412">
    <property type="term" value="P:translation"/>
    <property type="evidence" value="ECO:0007669"/>
    <property type="project" value="InterPro"/>
</dbReference>
<reference evidence="5" key="1">
    <citation type="submission" date="2018-02" db="EMBL/GenBank/DDBJ databases">
        <title>Rhizophora mucronata_Transcriptome.</title>
        <authorList>
            <person name="Meera S.P."/>
            <person name="Sreeshan A."/>
            <person name="Augustine A."/>
        </authorList>
    </citation>
    <scope>NUCLEOTIDE SEQUENCE</scope>
    <source>
        <tissue evidence="5">Leaf</tissue>
    </source>
</reference>
<evidence type="ECO:0000256" key="1">
    <source>
        <dbReference type="ARBA" id="ARBA00007197"/>
    </source>
</evidence>
<dbReference type="FunFam" id="3.30.1390.10:FF:000001">
    <property type="entry name" value="50S ribosomal protein L7/L12"/>
    <property type="match status" value="1"/>
</dbReference>
<keyword evidence="2 5" id="KW-0689">Ribosomal protein</keyword>
<dbReference type="PANTHER" id="PTHR45987">
    <property type="entry name" value="39S RIBOSOMAL PROTEIN L12"/>
    <property type="match status" value="1"/>
</dbReference>
<dbReference type="PANTHER" id="PTHR45987:SF4">
    <property type="entry name" value="LARGE RIBOSOMAL SUBUNIT PROTEIN BL12M"/>
    <property type="match status" value="1"/>
</dbReference>
<dbReference type="EMBL" id="GGEC01035637">
    <property type="protein sequence ID" value="MBX16121.1"/>
    <property type="molecule type" value="Transcribed_RNA"/>
</dbReference>
<dbReference type="SUPFAM" id="SSF48300">
    <property type="entry name" value="Ribosomal protein L7/12, oligomerisation (N-terminal) domain"/>
    <property type="match status" value="1"/>
</dbReference>
<sequence>MRLFRFISPRFSRIPKTHLQNLTFTTQTRSKSHTLTRRFTTASQSEKNTAAPSERVAAIVEEFSGLTLLEASDLVEALRGKLDAKEMPLMAMMMPGMQFGGFQGAVRGGAGAAAASAGKGEEKMEKTSFDLKLEGFDAAAKLKVIKELRSFTDLGLKEAKELVEKAPAMIKRGVPKEDAEKILEKMKAAGAKVTIE</sequence>
<dbReference type="CDD" id="cd00387">
    <property type="entry name" value="Ribosomal_L7_L12"/>
    <property type="match status" value="1"/>
</dbReference>
<dbReference type="Gene3D" id="3.30.1390.10">
    <property type="match status" value="1"/>
</dbReference>
<feature type="domain" description="Large ribosomal subunit protein bL12 C-terminal" evidence="4">
    <location>
        <begin position="129"/>
        <end position="196"/>
    </location>
</feature>